<feature type="compositionally biased region" description="Basic and acidic residues" evidence="1">
    <location>
        <begin position="238"/>
        <end position="255"/>
    </location>
</feature>
<evidence type="ECO:0000256" key="1">
    <source>
        <dbReference type="SAM" id="MobiDB-lite"/>
    </source>
</evidence>
<evidence type="ECO:0000313" key="4">
    <source>
        <dbReference type="Proteomes" id="UP000027730"/>
    </source>
</evidence>
<reference evidence="3 4" key="1">
    <citation type="journal article" date="2014" name="BMC Genomics">
        <title>Genome sequencing of four Aureobasidium pullulans varieties: biotechnological potential, stress tolerance, and description of new species.</title>
        <authorList>
            <person name="Gostin Ar C."/>
            <person name="Ohm R.A."/>
            <person name="Kogej T."/>
            <person name="Sonjak S."/>
            <person name="Turk M."/>
            <person name="Zajc J."/>
            <person name="Zalar P."/>
            <person name="Grube M."/>
            <person name="Sun H."/>
            <person name="Han J."/>
            <person name="Sharma A."/>
            <person name="Chiniquy J."/>
            <person name="Ngan C.Y."/>
            <person name="Lipzen A."/>
            <person name="Barry K."/>
            <person name="Grigoriev I.V."/>
            <person name="Gunde-Cimerman N."/>
        </authorList>
    </citation>
    <scope>NUCLEOTIDE SEQUENCE [LARGE SCALE GENOMIC DNA]</scope>
    <source>
        <strain evidence="3 4">CBS 147.97</strain>
    </source>
</reference>
<dbReference type="EMBL" id="KL584705">
    <property type="protein sequence ID" value="KEQ75302.1"/>
    <property type="molecule type" value="Genomic_DNA"/>
</dbReference>
<accession>A0A074WZS6</accession>
<protein>
    <recommendedName>
        <fullName evidence="2">DUF6697 domain-containing protein</fullName>
    </recommendedName>
</protein>
<gene>
    <name evidence="3" type="ORF">M436DRAFT_41498</name>
</gene>
<feature type="region of interest" description="Disordered" evidence="1">
    <location>
        <begin position="238"/>
        <end position="266"/>
    </location>
</feature>
<dbReference type="Proteomes" id="UP000027730">
    <property type="component" value="Unassembled WGS sequence"/>
</dbReference>
<dbReference type="HOGENOM" id="CLU_055875_0_0_1"/>
<evidence type="ECO:0000259" key="2">
    <source>
        <dbReference type="Pfam" id="PF20411"/>
    </source>
</evidence>
<dbReference type="Pfam" id="PF20411">
    <property type="entry name" value="DUF6697"/>
    <property type="match status" value="1"/>
</dbReference>
<dbReference type="OrthoDB" id="5427977at2759"/>
<dbReference type="RefSeq" id="XP_013429533.1">
    <property type="nucleotide sequence ID" value="XM_013574079.1"/>
</dbReference>
<dbReference type="AlphaFoldDB" id="A0A074WZS6"/>
<dbReference type="InterPro" id="IPR046520">
    <property type="entry name" value="DUF6697"/>
</dbReference>
<organism evidence="3 4">
    <name type="scientific">Aureobasidium namibiae CBS 147.97</name>
    <dbReference type="NCBI Taxonomy" id="1043004"/>
    <lineage>
        <taxon>Eukaryota</taxon>
        <taxon>Fungi</taxon>
        <taxon>Dikarya</taxon>
        <taxon>Ascomycota</taxon>
        <taxon>Pezizomycotina</taxon>
        <taxon>Dothideomycetes</taxon>
        <taxon>Dothideomycetidae</taxon>
        <taxon>Dothideales</taxon>
        <taxon>Saccotheciaceae</taxon>
        <taxon>Aureobasidium</taxon>
    </lineage>
</organism>
<name>A0A074WZS6_9PEZI</name>
<feature type="domain" description="DUF6697" evidence="2">
    <location>
        <begin position="4"/>
        <end position="231"/>
    </location>
</feature>
<sequence>MHAFSRTFIITHLGGMKWLPSFYSVPESERSLLPGRGYYLLEDTTEPLAPAFPGAHGSLVTPILRLPESNDPSTPAPESMLNAPLFIKHGDGYVYYGMYSHLRSDRLDLERCNALIPAYLKEHWASQLTSPRRPKWVTEALQNHLRPPPSYPRPSTSASSDAITAALSTHHRALESWHRDTLLLTSFLRPANILDAFAAPDTGASTPGLRFWCLGLKCEGWDKGFYEMMKREERLWDKQGKRDGEKEREAQKDMLRLLGRGKPVKW</sequence>
<evidence type="ECO:0000313" key="3">
    <source>
        <dbReference type="EMBL" id="KEQ75302.1"/>
    </source>
</evidence>
<proteinExistence type="predicted"/>
<keyword evidence="4" id="KW-1185">Reference proteome</keyword>
<dbReference type="GeneID" id="25409571"/>